<organism evidence="2 3">
    <name type="scientific">Crotalaria pallida</name>
    <name type="common">Smooth rattlebox</name>
    <name type="synonym">Crotalaria striata</name>
    <dbReference type="NCBI Taxonomy" id="3830"/>
    <lineage>
        <taxon>Eukaryota</taxon>
        <taxon>Viridiplantae</taxon>
        <taxon>Streptophyta</taxon>
        <taxon>Embryophyta</taxon>
        <taxon>Tracheophyta</taxon>
        <taxon>Spermatophyta</taxon>
        <taxon>Magnoliopsida</taxon>
        <taxon>eudicotyledons</taxon>
        <taxon>Gunneridae</taxon>
        <taxon>Pentapetalae</taxon>
        <taxon>rosids</taxon>
        <taxon>fabids</taxon>
        <taxon>Fabales</taxon>
        <taxon>Fabaceae</taxon>
        <taxon>Papilionoideae</taxon>
        <taxon>50 kb inversion clade</taxon>
        <taxon>genistoids sensu lato</taxon>
        <taxon>core genistoids</taxon>
        <taxon>Crotalarieae</taxon>
        <taxon>Crotalaria</taxon>
    </lineage>
</organism>
<dbReference type="Proteomes" id="UP001372338">
    <property type="component" value="Unassembled WGS sequence"/>
</dbReference>
<sequence>MSIMSIIMTRLLIGNDHDRSTWISYTSYHSIESLLKVLSTFSSPHRLSLSSLSLPPRIISVSTSLSNHHPPRHPPDPIPLQRHVSSSQNPTESEPLCKNQ</sequence>
<evidence type="ECO:0000313" key="2">
    <source>
        <dbReference type="EMBL" id="KAK7290182.1"/>
    </source>
</evidence>
<evidence type="ECO:0000256" key="1">
    <source>
        <dbReference type="SAM" id="MobiDB-lite"/>
    </source>
</evidence>
<evidence type="ECO:0000313" key="3">
    <source>
        <dbReference type="Proteomes" id="UP001372338"/>
    </source>
</evidence>
<dbReference type="AlphaFoldDB" id="A0AAN9J177"/>
<reference evidence="2 3" key="1">
    <citation type="submission" date="2024-01" db="EMBL/GenBank/DDBJ databases">
        <title>The genomes of 5 underutilized Papilionoideae crops provide insights into root nodulation and disease resistanc.</title>
        <authorList>
            <person name="Yuan L."/>
        </authorList>
    </citation>
    <scope>NUCLEOTIDE SEQUENCE [LARGE SCALE GENOMIC DNA]</scope>
    <source>
        <strain evidence="2">ZHUSHIDOU_FW_LH</strain>
        <tissue evidence="2">Leaf</tissue>
    </source>
</reference>
<comment type="caution">
    <text evidence="2">The sequence shown here is derived from an EMBL/GenBank/DDBJ whole genome shotgun (WGS) entry which is preliminary data.</text>
</comment>
<feature type="region of interest" description="Disordered" evidence="1">
    <location>
        <begin position="63"/>
        <end position="100"/>
    </location>
</feature>
<dbReference type="EMBL" id="JAYWIO010000001">
    <property type="protein sequence ID" value="KAK7290182.1"/>
    <property type="molecule type" value="Genomic_DNA"/>
</dbReference>
<protein>
    <submittedName>
        <fullName evidence="2">Uncharacterized protein</fullName>
    </submittedName>
</protein>
<accession>A0AAN9J177</accession>
<proteinExistence type="predicted"/>
<gene>
    <name evidence="2" type="ORF">RIF29_04413</name>
</gene>
<name>A0AAN9J177_CROPI</name>
<keyword evidence="3" id="KW-1185">Reference proteome</keyword>
<feature type="compositionally biased region" description="Polar residues" evidence="1">
    <location>
        <begin position="83"/>
        <end position="100"/>
    </location>
</feature>